<dbReference type="Pfam" id="PF06089">
    <property type="entry name" value="Asparaginase_II"/>
    <property type="match status" value="1"/>
</dbReference>
<dbReference type="Proteomes" id="UP000050482">
    <property type="component" value="Unassembled WGS sequence"/>
</dbReference>
<dbReference type="PANTHER" id="PTHR42110">
    <property type="entry name" value="L-ASPARAGINASE, PUTATIVE (AFU_ORTHOLOGUE AFUA_3G11890)-RELATED"/>
    <property type="match status" value="1"/>
</dbReference>
<dbReference type="AlphaFoldDB" id="A0A0P9CH48"/>
<gene>
    <name evidence="1" type="ORF">AN477_04950</name>
</gene>
<reference evidence="1 2" key="1">
    <citation type="submission" date="2015-09" db="EMBL/GenBank/DDBJ databases">
        <title>Draft genome sequence of Alicyclobacillus ferrooxydans DSM 22381.</title>
        <authorList>
            <person name="Hemp J."/>
        </authorList>
    </citation>
    <scope>NUCLEOTIDE SEQUENCE [LARGE SCALE GENOMIC DNA]</scope>
    <source>
        <strain evidence="1 2">TC-34</strain>
    </source>
</reference>
<sequence>MENVILNVYRGNVVENIHNGHIAIVNHKGELLYFFGNPYRITHGRSALKPFQVLPLIETGAADYFQLTDADIALCASSHSGEEMHRRRVREILQSIGVVPQIMCCGVTPPLDRKSYETMIRQGEPLTEVCHECSGVHAGLLATAAFKGEEVDSYAEPNSLVQQRVLKAVLDVTDATPTEVQLATDGCGIPTFCLPLDKIAYGFARLAAPETVKTEHREALRRIRDAYLSHPEMVTGENTYSTKVMRVLHDRIILKEGSQGIFGMSDLDNGIGVAIKIEDGRKNDLPPVLNELFLQLHIGTGEQLHELFKAQKEKLQNTSKQVVGEFRVEFKLRKHEIGRHEAH</sequence>
<proteinExistence type="predicted"/>
<dbReference type="PANTHER" id="PTHR42110:SF1">
    <property type="entry name" value="L-ASPARAGINASE, PUTATIVE (AFU_ORTHOLOGUE AFUA_3G11890)-RELATED"/>
    <property type="match status" value="1"/>
</dbReference>
<dbReference type="EMBL" id="LJCO01000020">
    <property type="protein sequence ID" value="KPV44843.1"/>
    <property type="molecule type" value="Genomic_DNA"/>
</dbReference>
<name>A0A0P9CH48_9BACL</name>
<evidence type="ECO:0000313" key="2">
    <source>
        <dbReference type="Proteomes" id="UP000050482"/>
    </source>
</evidence>
<evidence type="ECO:0000313" key="1">
    <source>
        <dbReference type="EMBL" id="KPV44843.1"/>
    </source>
</evidence>
<comment type="caution">
    <text evidence="1">The sequence shown here is derived from an EMBL/GenBank/DDBJ whole genome shotgun (WGS) entry which is preliminary data.</text>
</comment>
<dbReference type="InterPro" id="IPR010349">
    <property type="entry name" value="Asparaginase_II"/>
</dbReference>
<accession>A0A0P9CH48</accession>
<dbReference type="OrthoDB" id="9770793at2"/>
<dbReference type="RefSeq" id="WP_054968071.1">
    <property type="nucleotide sequence ID" value="NZ_LJCO01000020.1"/>
</dbReference>
<keyword evidence="2" id="KW-1185">Reference proteome</keyword>
<evidence type="ECO:0008006" key="3">
    <source>
        <dbReference type="Google" id="ProtNLM"/>
    </source>
</evidence>
<protein>
    <recommendedName>
        <fullName evidence="3">Asparaginase</fullName>
    </recommendedName>
</protein>
<dbReference type="PATRIC" id="fig|471514.4.peg.3152"/>
<organism evidence="1 2">
    <name type="scientific">Alicyclobacillus ferrooxydans</name>
    <dbReference type="NCBI Taxonomy" id="471514"/>
    <lineage>
        <taxon>Bacteria</taxon>
        <taxon>Bacillati</taxon>
        <taxon>Bacillota</taxon>
        <taxon>Bacilli</taxon>
        <taxon>Bacillales</taxon>
        <taxon>Alicyclobacillaceae</taxon>
        <taxon>Alicyclobacillus</taxon>
    </lineage>
</organism>